<dbReference type="EMBL" id="JBCHKQ010000003">
    <property type="protein sequence ID" value="MEM5948436.1"/>
    <property type="molecule type" value="Genomic_DNA"/>
</dbReference>
<dbReference type="RefSeq" id="WP_420069882.1">
    <property type="nucleotide sequence ID" value="NZ_JBCHKQ010000003.1"/>
</dbReference>
<dbReference type="Proteomes" id="UP001466331">
    <property type="component" value="Unassembled WGS sequence"/>
</dbReference>
<evidence type="ECO:0000313" key="2">
    <source>
        <dbReference type="Proteomes" id="UP001466331"/>
    </source>
</evidence>
<reference evidence="1 2" key="1">
    <citation type="submission" date="2024-03" db="EMBL/GenBank/DDBJ databases">
        <title>Ignisphaera cupida sp. nov., a hyperthermophilic hydrolytic archaeon from a hot spring of Kamchatka, and proposal of Ignisphaeraceae fam. nov.</title>
        <authorList>
            <person name="Podosokorskaya O.A."/>
            <person name="Elcheninov A.G."/>
            <person name="Maltseva A.I."/>
            <person name="Zayulina K.S."/>
            <person name="Novikov A."/>
            <person name="Merkel A.Y."/>
        </authorList>
    </citation>
    <scope>NUCLEOTIDE SEQUENCE [LARGE SCALE GENOMIC DNA]</scope>
    <source>
        <strain evidence="1 2">38H-sp</strain>
    </source>
</reference>
<protein>
    <recommendedName>
        <fullName evidence="3">DUF4367 domain-containing protein</fullName>
    </recommendedName>
</protein>
<organism evidence="1 2">
    <name type="scientific">Rarispira pelagica</name>
    <dbReference type="NCBI Taxonomy" id="3141764"/>
    <lineage>
        <taxon>Bacteria</taxon>
        <taxon>Pseudomonadati</taxon>
        <taxon>Spirochaetota</taxon>
        <taxon>Spirochaetia</taxon>
        <taxon>Winmispirales</taxon>
        <taxon>Winmispiraceae</taxon>
        <taxon>Rarispira</taxon>
    </lineage>
</organism>
<evidence type="ECO:0000313" key="1">
    <source>
        <dbReference type="EMBL" id="MEM5948436.1"/>
    </source>
</evidence>
<name>A0ABU9UDB3_9SPIR</name>
<proteinExistence type="predicted"/>
<comment type="caution">
    <text evidence="1">The sequence shown here is derived from an EMBL/GenBank/DDBJ whole genome shotgun (WGS) entry which is preliminary data.</text>
</comment>
<evidence type="ECO:0008006" key="3">
    <source>
        <dbReference type="Google" id="ProtNLM"/>
    </source>
</evidence>
<accession>A0ABU9UDB3</accession>
<keyword evidence="2" id="KW-1185">Reference proteome</keyword>
<gene>
    <name evidence="1" type="ORF">WKV44_07750</name>
</gene>
<sequence>METHNYRQSYNIETFTYPVDIFSTVPGASDSNNNGFYEYDADGDGTAEELWYNIFVKIDKDSFDYYFQLNGTDEGTESLFGSADPLSLVQNGYTSFGVYREVEKSLNVENISESELELVTQDQTYKYKITYQVTAGTLTYDEEEYDSAGNLVNEIRVEGVMATAEEKEAIKNAVDHN</sequence>